<dbReference type="EMBL" id="CP070969">
    <property type="protein sequence ID" value="QSF43552.1"/>
    <property type="molecule type" value="Genomic_DNA"/>
</dbReference>
<accession>A0ABX7L6I4</accession>
<proteinExistence type="predicted"/>
<evidence type="ECO:0000313" key="1">
    <source>
        <dbReference type="EMBL" id="QSF43552.1"/>
    </source>
</evidence>
<evidence type="ECO:0008006" key="3">
    <source>
        <dbReference type="Google" id="ProtNLM"/>
    </source>
</evidence>
<sequence length="122" mass="13998">MSKHEIGNVYKGYFQYQDQPGTKDFRRLLLTDIVGENLDIGIMTQITTQGPKTPPTHYDQFREPIGKWSQAGLNKKSYARVNKNMPLPLNVLNNPIGKLDEEDFLRIVGEALKYMSIKGFEH</sequence>
<gene>
    <name evidence="1" type="ORF">JRJ22_20030</name>
</gene>
<name>A0ABX7L6I4_9BACL</name>
<reference evidence="1 2" key="1">
    <citation type="submission" date="2021-02" db="EMBL/GenBank/DDBJ databases">
        <title>Paenibacillus tianjinensis sp. nov.</title>
        <authorList>
            <person name="Liu H."/>
        </authorList>
    </citation>
    <scope>NUCLEOTIDE SEQUENCE [LARGE SCALE GENOMIC DNA]</scope>
    <source>
        <strain evidence="1 2">TB2019</strain>
    </source>
</reference>
<dbReference type="Proteomes" id="UP000663452">
    <property type="component" value="Chromosome"/>
</dbReference>
<keyword evidence="2" id="KW-1185">Reference proteome</keyword>
<dbReference type="RefSeq" id="WP_206101185.1">
    <property type="nucleotide sequence ID" value="NZ_CP070969.1"/>
</dbReference>
<dbReference type="SUPFAM" id="SSF50118">
    <property type="entry name" value="Cell growth inhibitor/plasmid maintenance toxic component"/>
    <property type="match status" value="1"/>
</dbReference>
<protein>
    <recommendedName>
        <fullName evidence="3">PemK-like, MazF-like toxin of type II toxin-antitoxin system</fullName>
    </recommendedName>
</protein>
<organism evidence="1 2">
    <name type="scientific">Paenibacillus tianjinensis</name>
    <dbReference type="NCBI Taxonomy" id="2810347"/>
    <lineage>
        <taxon>Bacteria</taxon>
        <taxon>Bacillati</taxon>
        <taxon>Bacillota</taxon>
        <taxon>Bacilli</taxon>
        <taxon>Bacillales</taxon>
        <taxon>Paenibacillaceae</taxon>
        <taxon>Paenibacillus</taxon>
    </lineage>
</organism>
<evidence type="ECO:0000313" key="2">
    <source>
        <dbReference type="Proteomes" id="UP000663452"/>
    </source>
</evidence>